<dbReference type="RefSeq" id="WP_157231384.1">
    <property type="nucleotide sequence ID" value="NZ_CP007055.1"/>
</dbReference>
<dbReference type="EMBL" id="CP007055">
    <property type="protein sequence ID" value="AHG01196.1"/>
    <property type="molecule type" value="Genomic_DNA"/>
</dbReference>
<dbReference type="Proteomes" id="UP000019024">
    <property type="component" value="Chromosome"/>
</dbReference>
<evidence type="ECO:0000313" key="1">
    <source>
        <dbReference type="EMBL" id="AHG01196.1"/>
    </source>
</evidence>
<keyword evidence="2" id="KW-1185">Reference proteome</keyword>
<dbReference type="STRING" id="797299.HALLA_19500"/>
<dbReference type="PATRIC" id="fig|797299.3.peg.2896"/>
<protein>
    <submittedName>
        <fullName evidence="1">Uncharacterized protein</fullName>
    </submittedName>
</protein>
<evidence type="ECO:0000313" key="2">
    <source>
        <dbReference type="Proteomes" id="UP000019024"/>
    </source>
</evidence>
<dbReference type="KEGG" id="hlr:HALLA_19500"/>
<organism evidence="1 2">
    <name type="scientific">Halostagnicola larsenii XH-48</name>
    <dbReference type="NCBI Taxonomy" id="797299"/>
    <lineage>
        <taxon>Archaea</taxon>
        <taxon>Methanobacteriati</taxon>
        <taxon>Methanobacteriota</taxon>
        <taxon>Stenosarchaea group</taxon>
        <taxon>Halobacteria</taxon>
        <taxon>Halobacteriales</taxon>
        <taxon>Natrialbaceae</taxon>
        <taxon>Halostagnicola</taxon>
    </lineage>
</organism>
<dbReference type="HOGENOM" id="CLU_3112939_0_0_2"/>
<name>W0JR38_9EURY</name>
<dbReference type="AlphaFoldDB" id="W0JR38"/>
<sequence length="50" mass="5381">MTTVEACLVTLKRAAGRLEESPSKVQYESLGLTPASATIIRTTKEQSSVQ</sequence>
<gene>
    <name evidence="1" type="ORF">HALLA_19500</name>
</gene>
<dbReference type="OrthoDB" id="307841at2157"/>
<accession>W0JR38</accession>
<dbReference type="GeneID" id="32255000"/>
<reference evidence="1 2" key="1">
    <citation type="submission" date="2014-01" db="EMBL/GenBank/DDBJ databases">
        <authorList>
            <consortium name="DOE Joint Genome Institute"/>
            <person name="Anderson I."/>
            <person name="Huntemann M."/>
            <person name="Han J."/>
            <person name="Chen A."/>
            <person name="Kyrpides N."/>
            <person name="Mavromatis K."/>
            <person name="Markowitz V."/>
            <person name="Palaniappan K."/>
            <person name="Ivanova N."/>
            <person name="Schaumberg A."/>
            <person name="Pati A."/>
            <person name="Liolios K."/>
            <person name="Nordberg H.P."/>
            <person name="Cantor M.N."/>
            <person name="Hua S.X."/>
            <person name="Woyke T."/>
        </authorList>
    </citation>
    <scope>NUCLEOTIDE SEQUENCE [LARGE SCALE GENOMIC DNA]</scope>
    <source>
        <strain evidence="1 2">XH-48</strain>
    </source>
</reference>
<proteinExistence type="predicted"/>